<evidence type="ECO:0000256" key="3">
    <source>
        <dbReference type="ARBA" id="ARBA00022840"/>
    </source>
</evidence>
<dbReference type="InterPro" id="IPR003959">
    <property type="entry name" value="ATPase_AAA_core"/>
</dbReference>
<protein>
    <submittedName>
        <fullName evidence="5">ATP-binding protein</fullName>
    </submittedName>
</protein>
<dbReference type="Proteomes" id="UP001555826">
    <property type="component" value="Unassembled WGS sequence"/>
</dbReference>
<keyword evidence="3 5" id="KW-0067">ATP-binding</keyword>
<dbReference type="GO" id="GO:0005524">
    <property type="term" value="F:ATP binding"/>
    <property type="evidence" value="ECO:0007669"/>
    <property type="project" value="UniProtKB-KW"/>
</dbReference>
<gene>
    <name evidence="5" type="ORF">AB1207_17365</name>
</gene>
<dbReference type="InterPro" id="IPR050221">
    <property type="entry name" value="26S_Proteasome_ATPase"/>
</dbReference>
<keyword evidence="6" id="KW-1185">Reference proteome</keyword>
<dbReference type="RefSeq" id="WP_367639661.1">
    <property type="nucleotide sequence ID" value="NZ_JBFNQN010000012.1"/>
</dbReference>
<sequence>MEGRLLATAAQVKALVESHTAGDDAKFRAALTEVLDSAGRKGDRAREVEDLRALLDTRRSAARPQSPPPPAAPTTVVQPRGELARVLTVALPRTTLADLALGSDVMARLHRVLTEQRHADVLRARGFQPLRKLLLTGPSGTGKSMTAEVLAAELAVPVFTARLDAFADLPADDAVAQLSLVFDLMAQSRAVCLFDDVDALIDPDGGERSRTRLRDVLRAFTGFLDADASAGVLVVTTNRPQLLDRPLLRRFDTVVDYPLPSTGVVQEVVLRRLRGFDLSAVEWPRVASTASGLSHEQVSAAATLAAKQCILDGAAQVETGALLAALRERRQMLKMAP</sequence>
<dbReference type="Gene3D" id="3.40.50.300">
    <property type="entry name" value="P-loop containing nucleotide triphosphate hydrolases"/>
    <property type="match status" value="1"/>
</dbReference>
<accession>A0ABV3PA63</accession>
<feature type="domain" description="AAA+ ATPase" evidence="4">
    <location>
        <begin position="129"/>
        <end position="261"/>
    </location>
</feature>
<dbReference type="InterPro" id="IPR027417">
    <property type="entry name" value="P-loop_NTPase"/>
</dbReference>
<dbReference type="SMART" id="SM00382">
    <property type="entry name" value="AAA"/>
    <property type="match status" value="1"/>
</dbReference>
<evidence type="ECO:0000313" key="5">
    <source>
        <dbReference type="EMBL" id="MEW9266523.1"/>
    </source>
</evidence>
<dbReference type="Pfam" id="PF00004">
    <property type="entry name" value="AAA"/>
    <property type="match status" value="1"/>
</dbReference>
<dbReference type="InterPro" id="IPR003593">
    <property type="entry name" value="AAA+_ATPase"/>
</dbReference>
<comment type="similarity">
    <text evidence="1">Belongs to the AAA ATPase family.</text>
</comment>
<comment type="caution">
    <text evidence="5">The sequence shown here is derived from an EMBL/GenBank/DDBJ whole genome shotgun (WGS) entry which is preliminary data.</text>
</comment>
<dbReference type="CDD" id="cd19481">
    <property type="entry name" value="RecA-like_protease"/>
    <property type="match status" value="1"/>
</dbReference>
<dbReference type="PANTHER" id="PTHR23073">
    <property type="entry name" value="26S PROTEASOME REGULATORY SUBUNIT"/>
    <property type="match status" value="1"/>
</dbReference>
<evidence type="ECO:0000313" key="6">
    <source>
        <dbReference type="Proteomes" id="UP001555826"/>
    </source>
</evidence>
<name>A0ABV3PA63_9ACTN</name>
<evidence type="ECO:0000256" key="2">
    <source>
        <dbReference type="ARBA" id="ARBA00022741"/>
    </source>
</evidence>
<keyword evidence="2" id="KW-0547">Nucleotide-binding</keyword>
<reference evidence="5 6" key="1">
    <citation type="submission" date="2024-07" db="EMBL/GenBank/DDBJ databases">
        <authorList>
            <person name="Thanompreechachai J."/>
            <person name="Duangmal K."/>
        </authorList>
    </citation>
    <scope>NUCLEOTIDE SEQUENCE [LARGE SCALE GENOMIC DNA]</scope>
    <source>
        <strain evidence="5 6">KCTC 19886</strain>
    </source>
</reference>
<organism evidence="5 6">
    <name type="scientific">Kineococcus endophyticus</name>
    <dbReference type="NCBI Taxonomy" id="1181883"/>
    <lineage>
        <taxon>Bacteria</taxon>
        <taxon>Bacillati</taxon>
        <taxon>Actinomycetota</taxon>
        <taxon>Actinomycetes</taxon>
        <taxon>Kineosporiales</taxon>
        <taxon>Kineosporiaceae</taxon>
        <taxon>Kineococcus</taxon>
    </lineage>
</organism>
<evidence type="ECO:0000259" key="4">
    <source>
        <dbReference type="SMART" id="SM00382"/>
    </source>
</evidence>
<dbReference type="SUPFAM" id="SSF52540">
    <property type="entry name" value="P-loop containing nucleoside triphosphate hydrolases"/>
    <property type="match status" value="1"/>
</dbReference>
<evidence type="ECO:0000256" key="1">
    <source>
        <dbReference type="ARBA" id="ARBA00006914"/>
    </source>
</evidence>
<dbReference type="EMBL" id="JBFNQN010000012">
    <property type="protein sequence ID" value="MEW9266523.1"/>
    <property type="molecule type" value="Genomic_DNA"/>
</dbReference>
<proteinExistence type="inferred from homology"/>